<dbReference type="EMBL" id="UXUI01010936">
    <property type="protein sequence ID" value="VDD95790.1"/>
    <property type="molecule type" value="Genomic_DNA"/>
</dbReference>
<dbReference type="PANTHER" id="PTHR11216:SF174">
    <property type="entry name" value="GH06923P"/>
    <property type="match status" value="1"/>
</dbReference>
<dbReference type="PROSITE" id="PS50222">
    <property type="entry name" value="EF_HAND_2"/>
    <property type="match status" value="1"/>
</dbReference>
<accession>A0A0N4VK45</accession>
<feature type="region of interest" description="Disordered" evidence="2">
    <location>
        <begin position="1"/>
        <end position="29"/>
    </location>
</feature>
<feature type="compositionally biased region" description="Pro residues" evidence="2">
    <location>
        <begin position="160"/>
        <end position="172"/>
    </location>
</feature>
<name>A0A0N4VK45_ENTVE</name>
<reference evidence="7" key="1">
    <citation type="submission" date="2017-02" db="UniProtKB">
        <authorList>
            <consortium name="WormBaseParasite"/>
        </authorList>
    </citation>
    <scope>IDENTIFICATION</scope>
</reference>
<evidence type="ECO:0000256" key="1">
    <source>
        <dbReference type="ARBA" id="ARBA00022837"/>
    </source>
</evidence>
<dbReference type="InterPro" id="IPR002048">
    <property type="entry name" value="EF_hand_dom"/>
</dbReference>
<feature type="domain" description="EF-hand" evidence="4">
    <location>
        <begin position="90"/>
        <end position="125"/>
    </location>
</feature>
<evidence type="ECO:0000313" key="7">
    <source>
        <dbReference type="WBParaSite" id="EVEC_0001122701-mRNA-1"/>
    </source>
</evidence>
<evidence type="ECO:0000259" key="3">
    <source>
        <dbReference type="PROSITE" id="PS50031"/>
    </source>
</evidence>
<organism evidence="7">
    <name type="scientific">Enterobius vermicularis</name>
    <name type="common">Human pinworm</name>
    <dbReference type="NCBI Taxonomy" id="51028"/>
    <lineage>
        <taxon>Eukaryota</taxon>
        <taxon>Metazoa</taxon>
        <taxon>Ecdysozoa</taxon>
        <taxon>Nematoda</taxon>
        <taxon>Chromadorea</taxon>
        <taxon>Rhabditida</taxon>
        <taxon>Spirurina</taxon>
        <taxon>Oxyuridomorpha</taxon>
        <taxon>Oxyuroidea</taxon>
        <taxon>Oxyuridae</taxon>
        <taxon>Enterobius</taxon>
    </lineage>
</organism>
<dbReference type="GO" id="GO:0005886">
    <property type="term" value="C:plasma membrane"/>
    <property type="evidence" value="ECO:0007669"/>
    <property type="project" value="TreeGrafter"/>
</dbReference>
<keyword evidence="1" id="KW-0106">Calcium</keyword>
<feature type="region of interest" description="Disordered" evidence="2">
    <location>
        <begin position="152"/>
        <end position="183"/>
    </location>
</feature>
<dbReference type="InterPro" id="IPR000261">
    <property type="entry name" value="EH_dom"/>
</dbReference>
<protein>
    <submittedName>
        <fullName evidence="7">EF-hand domain-containing protein</fullName>
    </submittedName>
</protein>
<dbReference type="GO" id="GO:0005509">
    <property type="term" value="F:calcium ion binding"/>
    <property type="evidence" value="ECO:0007669"/>
    <property type="project" value="InterPro"/>
</dbReference>
<dbReference type="AlphaFoldDB" id="A0A0N4VK45"/>
<dbReference type="PANTHER" id="PTHR11216">
    <property type="entry name" value="EH DOMAIN"/>
    <property type="match status" value="1"/>
</dbReference>
<evidence type="ECO:0000313" key="6">
    <source>
        <dbReference type="Proteomes" id="UP000274131"/>
    </source>
</evidence>
<dbReference type="InterPro" id="IPR011992">
    <property type="entry name" value="EF-hand-dom_pair"/>
</dbReference>
<keyword evidence="6" id="KW-1185">Reference proteome</keyword>
<dbReference type="GO" id="GO:0006897">
    <property type="term" value="P:endocytosis"/>
    <property type="evidence" value="ECO:0007669"/>
    <property type="project" value="TreeGrafter"/>
</dbReference>
<sequence length="263" mass="29749">EDEETSEDYDDEEAETEEDDDGTKPGSERCRRQLITLEDDFLFEMSEQQREYYTRCFKYLMKLTLGHFDLDGAVHGADEHVVEFFKKSDLDTDTLSKIWALSDVNEDGYLDHAEFSTAMHLIVLNVKAALTCSLDTGCNIFRNLKSGPDILKNALSPQAPKGPPPKPPPRPPNRGHGRSASLDLNPLTNFAKRIKELVEKESLSTRGEEGLQVNWKERCTQLKKLNAELELERAKLCQIRLQLEVRLQELAPATSSALKPTSL</sequence>
<dbReference type="Pfam" id="PF12763">
    <property type="entry name" value="EH"/>
    <property type="match status" value="1"/>
</dbReference>
<dbReference type="Proteomes" id="UP000274131">
    <property type="component" value="Unassembled WGS sequence"/>
</dbReference>
<feature type="domain" description="EH" evidence="3">
    <location>
        <begin position="49"/>
        <end position="162"/>
    </location>
</feature>
<gene>
    <name evidence="5" type="ORF">EVEC_LOCUS10541</name>
</gene>
<dbReference type="STRING" id="51028.A0A0N4VK45"/>
<dbReference type="GO" id="GO:0005737">
    <property type="term" value="C:cytoplasm"/>
    <property type="evidence" value="ECO:0007669"/>
    <property type="project" value="TreeGrafter"/>
</dbReference>
<evidence type="ECO:0000259" key="4">
    <source>
        <dbReference type="PROSITE" id="PS50222"/>
    </source>
</evidence>
<dbReference type="Gene3D" id="1.10.238.10">
    <property type="entry name" value="EF-hand"/>
    <property type="match status" value="1"/>
</dbReference>
<dbReference type="PROSITE" id="PS00018">
    <property type="entry name" value="EF_HAND_1"/>
    <property type="match status" value="1"/>
</dbReference>
<dbReference type="PROSITE" id="PS50031">
    <property type="entry name" value="EH"/>
    <property type="match status" value="1"/>
</dbReference>
<dbReference type="GO" id="GO:0016197">
    <property type="term" value="P:endosomal transport"/>
    <property type="evidence" value="ECO:0007669"/>
    <property type="project" value="TreeGrafter"/>
</dbReference>
<feature type="compositionally biased region" description="Acidic residues" evidence="2">
    <location>
        <begin position="1"/>
        <end position="21"/>
    </location>
</feature>
<reference evidence="5 6" key="2">
    <citation type="submission" date="2018-10" db="EMBL/GenBank/DDBJ databases">
        <authorList>
            <consortium name="Pathogen Informatics"/>
        </authorList>
    </citation>
    <scope>NUCLEOTIDE SEQUENCE [LARGE SCALE GENOMIC DNA]</scope>
</reference>
<dbReference type="WBParaSite" id="EVEC_0001122701-mRNA-1">
    <property type="protein sequence ID" value="EVEC_0001122701-mRNA-1"/>
    <property type="gene ID" value="EVEC_0001122701"/>
</dbReference>
<dbReference type="OrthoDB" id="10045710at2759"/>
<dbReference type="CDD" id="cd00052">
    <property type="entry name" value="EH"/>
    <property type="match status" value="1"/>
</dbReference>
<dbReference type="SUPFAM" id="SSF47473">
    <property type="entry name" value="EF-hand"/>
    <property type="match status" value="1"/>
</dbReference>
<dbReference type="InterPro" id="IPR018247">
    <property type="entry name" value="EF_Hand_1_Ca_BS"/>
</dbReference>
<dbReference type="SMART" id="SM00027">
    <property type="entry name" value="EH"/>
    <property type="match status" value="1"/>
</dbReference>
<evidence type="ECO:0000256" key="2">
    <source>
        <dbReference type="SAM" id="MobiDB-lite"/>
    </source>
</evidence>
<evidence type="ECO:0000313" key="5">
    <source>
        <dbReference type="EMBL" id="VDD95790.1"/>
    </source>
</evidence>
<proteinExistence type="predicted"/>